<dbReference type="RefSeq" id="WP_343036991.1">
    <property type="nucleotide sequence ID" value="NZ_JACBZX010000001.1"/>
</dbReference>
<dbReference type="EMBL" id="JACBZX010000001">
    <property type="protein sequence ID" value="NYG36783.1"/>
    <property type="molecule type" value="Genomic_DNA"/>
</dbReference>
<dbReference type="Gene3D" id="3.20.20.30">
    <property type="entry name" value="Luciferase-like domain"/>
    <property type="match status" value="1"/>
</dbReference>
<dbReference type="GO" id="GO:0016705">
    <property type="term" value="F:oxidoreductase activity, acting on paired donors, with incorporation or reduction of molecular oxygen"/>
    <property type="evidence" value="ECO:0007669"/>
    <property type="project" value="InterPro"/>
</dbReference>
<reference evidence="4 5" key="1">
    <citation type="submission" date="2020-07" db="EMBL/GenBank/DDBJ databases">
        <title>Sequencing the genomes of 1000 actinobacteria strains.</title>
        <authorList>
            <person name="Klenk H.-P."/>
        </authorList>
    </citation>
    <scope>NUCLEOTIDE SEQUENCE [LARGE SCALE GENOMIC DNA]</scope>
    <source>
        <strain evidence="4 5">DSM 24723</strain>
    </source>
</reference>
<evidence type="ECO:0000259" key="3">
    <source>
        <dbReference type="Pfam" id="PF00296"/>
    </source>
</evidence>
<dbReference type="InterPro" id="IPR050564">
    <property type="entry name" value="F420-G6PD/mer"/>
</dbReference>
<keyword evidence="5" id="KW-1185">Reference proteome</keyword>
<dbReference type="InterPro" id="IPR019944">
    <property type="entry name" value="F420-dep_G6P_DH"/>
</dbReference>
<evidence type="ECO:0000256" key="1">
    <source>
        <dbReference type="ARBA" id="ARBA00023002"/>
    </source>
</evidence>
<dbReference type="AlphaFoldDB" id="A0A852X7N1"/>
<name>A0A852X7N1_9MICO</name>
<protein>
    <submittedName>
        <fullName evidence="4">Coenzyme F420-dependent glucose-6-phosphate dehydrogenase</fullName>
        <ecNumber evidence="4">1.1.98.2</ecNumber>
    </submittedName>
</protein>
<keyword evidence="1 4" id="KW-0560">Oxidoreductase</keyword>
<accession>A0A852X7N1</accession>
<keyword evidence="2" id="KW-0119">Carbohydrate metabolism</keyword>
<comment type="caution">
    <text evidence="4">The sequence shown here is derived from an EMBL/GenBank/DDBJ whole genome shotgun (WGS) entry which is preliminary data.</text>
</comment>
<evidence type="ECO:0000256" key="2">
    <source>
        <dbReference type="ARBA" id="ARBA00023277"/>
    </source>
</evidence>
<dbReference type="PANTHER" id="PTHR43244:SF1">
    <property type="entry name" value="5,10-METHYLENETETRAHYDROMETHANOPTERIN REDUCTASE"/>
    <property type="match status" value="1"/>
</dbReference>
<dbReference type="InterPro" id="IPR011251">
    <property type="entry name" value="Luciferase-like_dom"/>
</dbReference>
<sequence>MSTPPLRIGYKASAEQFGPQRLSDLAVLAEHVGLDSVTVSDHAQPWRVTGGHAPAALPWLGHVAARTDRVLLGTSVLTPSFRYNPAVLAQQVATLGCLAPGRLILGVGTGEALNEIAVGSVENWPDFRERFARLREAVRLIRALWTQDSVDQEGDYYRVRDLSIYDRPEEPVPVYVAAGGGTVARYAGRMGDGLICTSGKGRELYEDTLLPSMATGAAKGGRDVEALDRMIEIKISYDRDLERAREATRFWSPLALPAEQKHSIHSPVEMEQAADALPLEQIMSRWIVSDDPAEVVERVREYTDMGFTHLVLHAPGEDQERFLTELAEDVLPGLRELAPGRMPAAPEAEDG</sequence>
<dbReference type="CDD" id="cd01097">
    <property type="entry name" value="Tetrahydromethanopterin_reductase"/>
    <property type="match status" value="1"/>
</dbReference>
<dbReference type="Pfam" id="PF00296">
    <property type="entry name" value="Bac_luciferase"/>
    <property type="match status" value="1"/>
</dbReference>
<dbReference type="InterPro" id="IPR036661">
    <property type="entry name" value="Luciferase-like_sf"/>
</dbReference>
<dbReference type="NCBIfam" id="TIGR03557">
    <property type="entry name" value="F420_G6P_family"/>
    <property type="match status" value="1"/>
</dbReference>
<dbReference type="PANTHER" id="PTHR43244">
    <property type="match status" value="1"/>
</dbReference>
<dbReference type="Proteomes" id="UP000592181">
    <property type="component" value="Unassembled WGS sequence"/>
</dbReference>
<organism evidence="4 5">
    <name type="scientific">Janibacter alkaliphilus</name>
    <dbReference type="NCBI Taxonomy" id="1069963"/>
    <lineage>
        <taxon>Bacteria</taxon>
        <taxon>Bacillati</taxon>
        <taxon>Actinomycetota</taxon>
        <taxon>Actinomycetes</taxon>
        <taxon>Micrococcales</taxon>
        <taxon>Intrasporangiaceae</taxon>
        <taxon>Janibacter</taxon>
    </lineage>
</organism>
<dbReference type="InterPro" id="IPR019945">
    <property type="entry name" value="F420_G6P_DH-rel"/>
</dbReference>
<gene>
    <name evidence="4" type="ORF">BJY28_001252</name>
</gene>
<dbReference type="EC" id="1.1.98.2" evidence="4"/>
<dbReference type="GO" id="GO:0052749">
    <property type="term" value="F:glucose-6-phosphate dehydrogenase (coenzyme F420) activity"/>
    <property type="evidence" value="ECO:0007669"/>
    <property type="project" value="UniProtKB-EC"/>
</dbReference>
<evidence type="ECO:0000313" key="4">
    <source>
        <dbReference type="EMBL" id="NYG36783.1"/>
    </source>
</evidence>
<dbReference type="NCBIfam" id="TIGR03554">
    <property type="entry name" value="F420_G6P_DH"/>
    <property type="match status" value="1"/>
</dbReference>
<dbReference type="SUPFAM" id="SSF51679">
    <property type="entry name" value="Bacterial luciferase-like"/>
    <property type="match status" value="1"/>
</dbReference>
<evidence type="ECO:0000313" key="5">
    <source>
        <dbReference type="Proteomes" id="UP000592181"/>
    </source>
</evidence>
<feature type="domain" description="Luciferase-like" evidence="3">
    <location>
        <begin position="11"/>
        <end position="309"/>
    </location>
</feature>
<proteinExistence type="predicted"/>